<dbReference type="OrthoDB" id="5773110at2"/>
<reference evidence="2" key="1">
    <citation type="submission" date="2016-10" db="EMBL/GenBank/DDBJ databases">
        <authorList>
            <person name="Varghese N."/>
            <person name="Submissions S."/>
        </authorList>
    </citation>
    <scope>NUCLEOTIDE SEQUENCE [LARGE SCALE GENOMIC DNA]</scope>
    <source>
        <strain evidence="2">DSM 173</strain>
    </source>
</reference>
<gene>
    <name evidence="1" type="ORF">SAMN05421644_11032</name>
</gene>
<sequence length="132" mass="14066">MSEQLALRFAAGTKERIRALAGDGESMTSVLLRGIAALEGQGAIDGTEPEQPHNDRLAVIEQRLDVLEAGLAPADDGVAGYPLIVKEGAVRMQATGKAPAEIRKAIEQACGRSPDPKHLARTLRRWASQTTI</sequence>
<accession>A0A1H3DVP0</accession>
<keyword evidence="2" id="KW-1185">Reference proteome</keyword>
<evidence type="ECO:0000313" key="2">
    <source>
        <dbReference type="Proteomes" id="UP000198672"/>
    </source>
</evidence>
<dbReference type="Proteomes" id="UP000198672">
    <property type="component" value="Unassembled WGS sequence"/>
</dbReference>
<dbReference type="EMBL" id="FNOW01000010">
    <property type="protein sequence ID" value="SDX70486.1"/>
    <property type="molecule type" value="Genomic_DNA"/>
</dbReference>
<name>A0A1H3DVP0_ALLWA</name>
<dbReference type="AlphaFoldDB" id="A0A1H3DVP0"/>
<dbReference type="RefSeq" id="WP_091332656.1">
    <property type="nucleotide sequence ID" value="NZ_FNOW01000010.1"/>
</dbReference>
<protein>
    <submittedName>
        <fullName evidence="1">Uncharacterized protein</fullName>
    </submittedName>
</protein>
<proteinExistence type="predicted"/>
<organism evidence="1 2">
    <name type="scientific">Allochromatium warmingii</name>
    <name type="common">Chromatium warmingii</name>
    <dbReference type="NCBI Taxonomy" id="61595"/>
    <lineage>
        <taxon>Bacteria</taxon>
        <taxon>Pseudomonadati</taxon>
        <taxon>Pseudomonadota</taxon>
        <taxon>Gammaproteobacteria</taxon>
        <taxon>Chromatiales</taxon>
        <taxon>Chromatiaceae</taxon>
        <taxon>Allochromatium</taxon>
    </lineage>
</organism>
<dbReference type="STRING" id="61595.SAMN05421644_11032"/>
<evidence type="ECO:0000313" key="1">
    <source>
        <dbReference type="EMBL" id="SDX70486.1"/>
    </source>
</evidence>